<name>A0ACB8JHW3_CITSI</name>
<organism evidence="1 2">
    <name type="scientific">Citrus sinensis</name>
    <name type="common">Sweet orange</name>
    <name type="synonym">Citrus aurantium var. sinensis</name>
    <dbReference type="NCBI Taxonomy" id="2711"/>
    <lineage>
        <taxon>Eukaryota</taxon>
        <taxon>Viridiplantae</taxon>
        <taxon>Streptophyta</taxon>
        <taxon>Embryophyta</taxon>
        <taxon>Tracheophyta</taxon>
        <taxon>Spermatophyta</taxon>
        <taxon>Magnoliopsida</taxon>
        <taxon>eudicotyledons</taxon>
        <taxon>Gunneridae</taxon>
        <taxon>Pentapetalae</taxon>
        <taxon>rosids</taxon>
        <taxon>malvids</taxon>
        <taxon>Sapindales</taxon>
        <taxon>Rutaceae</taxon>
        <taxon>Aurantioideae</taxon>
        <taxon>Citrus</taxon>
    </lineage>
</organism>
<keyword evidence="2" id="KW-1185">Reference proteome</keyword>
<sequence length="751" mass="84632">MCIYLESWAPNKNPFCRAKYITKLTKTMASCYWVAILVIIIGEAGCFVEGGDVTYDGRSLIIDGQRKILFSGSIHYPRSTPQMWPSLIAKAKEGGLHVIQTYVFWNLHEPQPGEYDFGGRYDLVKFIKEIQAQGLYACLRIGPFIESEWTYGGFPFWLHDVPNIVYRTDNEPFKFYMQNFTTKIVNLMKSEGLYASQGGPIILSQIENEYQNIEKAFGEAGPSYVRWAAKMAVELETGVPWVMCKQTDAPDPVINTCNGMRCGQTFTGPNSPNKPSMWTENWTSFYQVYGGEPYIRSAEDIAFHVTLFIAKNGSYINYYMYHGGTNFGRTASAYIITSYYDQAPLDEYGLTRQPKWGHLKELHAAINSCSETLLQGNPSNFSLGQLQEAYVFEEEAGGGCVAFLINNDGRDDNATVQFRNMSFQLPPKSISILPDCINVIFNTAKVNVEYNERRTNVSEVFNEAERWQQFKDLIPNFLDTPLKADTLLEHMNTTKDKSDYLWYTFSFQTNSSCTEPVLHVESLAHVAHAFVNNIYAGAAHGNHDVKKFTMDIPIGLNDGMNNISILSVMAGLPDSGAFLEKRFAGLATVEIHCGDMENSYNFTNNYTWGYEVGLLGEKLQIYNTEQNLENAPEWTKIDQDLSSKQPLTWYKTAFDAPVGDDPVALNLSSMGKGEAWVNGLSVGRYWVSFYTSEGNSSQTLYHVPRSFLKSTENVLVLMEEFGGDPLQISVETISLTNLCQPSFISNHYIPS</sequence>
<evidence type="ECO:0000313" key="2">
    <source>
        <dbReference type="Proteomes" id="UP000829398"/>
    </source>
</evidence>
<proteinExistence type="predicted"/>
<dbReference type="EMBL" id="CM039176">
    <property type="protein sequence ID" value="KAH9717170.1"/>
    <property type="molecule type" value="Genomic_DNA"/>
</dbReference>
<dbReference type="Proteomes" id="UP000829398">
    <property type="component" value="Chromosome 7"/>
</dbReference>
<comment type="caution">
    <text evidence="1">The sequence shown here is derived from an EMBL/GenBank/DDBJ whole genome shotgun (WGS) entry which is preliminary data.</text>
</comment>
<reference evidence="2" key="1">
    <citation type="journal article" date="2023" name="Hortic. Res.">
        <title>A chromosome-level phased genome enabling allele-level studies in sweet orange: a case study on citrus Huanglongbing tolerance.</title>
        <authorList>
            <person name="Wu B."/>
            <person name="Yu Q."/>
            <person name="Deng Z."/>
            <person name="Duan Y."/>
            <person name="Luo F."/>
            <person name="Gmitter F. Jr."/>
        </authorList>
    </citation>
    <scope>NUCLEOTIDE SEQUENCE [LARGE SCALE GENOMIC DNA]</scope>
    <source>
        <strain evidence="2">cv. Valencia</strain>
    </source>
</reference>
<gene>
    <name evidence="1" type="ORF">KPL71_021728</name>
</gene>
<protein>
    <submittedName>
        <fullName evidence="1">Beta-galactosidase 6</fullName>
    </submittedName>
</protein>
<evidence type="ECO:0000313" key="1">
    <source>
        <dbReference type="EMBL" id="KAH9717170.1"/>
    </source>
</evidence>
<accession>A0ACB8JHW3</accession>